<dbReference type="SUPFAM" id="SSF52172">
    <property type="entry name" value="CheY-like"/>
    <property type="match status" value="1"/>
</dbReference>
<reference evidence="2" key="1">
    <citation type="submission" date="2021-03" db="EMBL/GenBank/DDBJ databases">
        <title>Pengzhenrongella sicca gen. nov., sp. nov., a new member of suborder Micrococcineae isolated from High-Arctic tundra soil.</title>
        <authorList>
            <person name="Peng F."/>
        </authorList>
    </citation>
    <scope>NUCLEOTIDE SEQUENCE</scope>
    <source>
        <strain evidence="2">LRZ-2</strain>
    </source>
</reference>
<dbReference type="KEGG" id="psic:J4E96_14685"/>
<evidence type="ECO:0000313" key="3">
    <source>
        <dbReference type="Proteomes" id="UP000663937"/>
    </source>
</evidence>
<dbReference type="EMBL" id="CP071868">
    <property type="protein sequence ID" value="QTE28598.1"/>
    <property type="molecule type" value="Genomic_DNA"/>
</dbReference>
<dbReference type="InterPro" id="IPR005561">
    <property type="entry name" value="ANTAR"/>
</dbReference>
<name>A0A8A4ZG02_9MICO</name>
<feature type="domain" description="ANTAR" evidence="1">
    <location>
        <begin position="9"/>
        <end position="70"/>
    </location>
</feature>
<dbReference type="Proteomes" id="UP000663937">
    <property type="component" value="Chromosome"/>
</dbReference>
<dbReference type="RefSeq" id="WP_227422838.1">
    <property type="nucleotide sequence ID" value="NZ_CP071868.1"/>
</dbReference>
<dbReference type="GO" id="GO:0003723">
    <property type="term" value="F:RNA binding"/>
    <property type="evidence" value="ECO:0007669"/>
    <property type="project" value="InterPro"/>
</dbReference>
<gene>
    <name evidence="2" type="ORF">J4E96_14685</name>
</gene>
<evidence type="ECO:0000313" key="2">
    <source>
        <dbReference type="EMBL" id="QTE28598.1"/>
    </source>
</evidence>
<accession>A0A8A4ZG02</accession>
<dbReference type="Gene3D" id="1.10.10.10">
    <property type="entry name" value="Winged helix-like DNA-binding domain superfamily/Winged helix DNA-binding domain"/>
    <property type="match status" value="1"/>
</dbReference>
<dbReference type="SMART" id="SM01012">
    <property type="entry name" value="ANTAR"/>
    <property type="match status" value="1"/>
</dbReference>
<dbReference type="AlphaFoldDB" id="A0A8A4ZG02"/>
<protein>
    <submittedName>
        <fullName evidence="2">ANTAR domain-containing protein</fullName>
    </submittedName>
</protein>
<dbReference type="PROSITE" id="PS50921">
    <property type="entry name" value="ANTAR"/>
    <property type="match status" value="1"/>
</dbReference>
<proteinExistence type="predicted"/>
<evidence type="ECO:0000259" key="1">
    <source>
        <dbReference type="PROSITE" id="PS50921"/>
    </source>
</evidence>
<dbReference type="Pfam" id="PF03861">
    <property type="entry name" value="ANTAR"/>
    <property type="match status" value="1"/>
</dbReference>
<organism evidence="2 3">
    <name type="scientific">Pengzhenrongella sicca</name>
    <dbReference type="NCBI Taxonomy" id="2819238"/>
    <lineage>
        <taxon>Bacteria</taxon>
        <taxon>Bacillati</taxon>
        <taxon>Actinomycetota</taxon>
        <taxon>Actinomycetes</taxon>
        <taxon>Micrococcales</taxon>
        <taxon>Pengzhenrongella</taxon>
    </lineage>
</organism>
<dbReference type="InterPro" id="IPR011006">
    <property type="entry name" value="CheY-like_superfamily"/>
</dbReference>
<keyword evidence="3" id="KW-1185">Reference proteome</keyword>
<dbReference type="InterPro" id="IPR036388">
    <property type="entry name" value="WH-like_DNA-bd_sf"/>
</dbReference>
<sequence>MFAAHAAVAYAAARKQASLSRSVETRQVIGQAQGILIERHRVTPEHAFAMLIRVSQHRNEKLRDVAQRLVDYGQIEGI</sequence>